<dbReference type="InterPro" id="IPR015421">
    <property type="entry name" value="PyrdxlP-dep_Trfase_major"/>
</dbReference>
<evidence type="ECO:0000256" key="4">
    <source>
        <dbReference type="PIRSR" id="PIRSR000390-2"/>
    </source>
</evidence>
<dbReference type="KEGG" id="camu:CA2015_0281"/>
<dbReference type="GO" id="GO:0030170">
    <property type="term" value="F:pyridoxal phosphate binding"/>
    <property type="evidence" value="ECO:0007669"/>
    <property type="project" value="TreeGrafter"/>
</dbReference>
<dbReference type="STRING" id="320787.CA2015_0281"/>
<evidence type="ECO:0000256" key="3">
    <source>
        <dbReference type="PIRSR" id="PIRSR000390-1"/>
    </source>
</evidence>
<dbReference type="Gene3D" id="3.40.640.10">
    <property type="entry name" value="Type I PLP-dependent aspartate aminotransferase-like (Major domain)"/>
    <property type="match status" value="1"/>
</dbReference>
<dbReference type="Gene3D" id="3.90.1150.10">
    <property type="entry name" value="Aspartate Aminotransferase, domain 1"/>
    <property type="match status" value="1"/>
</dbReference>
<evidence type="ECO:0000313" key="6">
    <source>
        <dbReference type="EMBL" id="AKP49762.1"/>
    </source>
</evidence>
<protein>
    <submittedName>
        <fullName evidence="6">Aminotransferase</fullName>
    </submittedName>
</protein>
<dbReference type="GO" id="GO:0000271">
    <property type="term" value="P:polysaccharide biosynthetic process"/>
    <property type="evidence" value="ECO:0007669"/>
    <property type="project" value="TreeGrafter"/>
</dbReference>
<dbReference type="EMBL" id="CP012040">
    <property type="protein sequence ID" value="AKP49762.1"/>
    <property type="molecule type" value="Genomic_DNA"/>
</dbReference>
<dbReference type="InterPro" id="IPR015424">
    <property type="entry name" value="PyrdxlP-dep_Trfase"/>
</dbReference>
<dbReference type="PANTHER" id="PTHR30244:SF36">
    <property type="entry name" value="3-OXO-GLUCOSE-6-PHOSPHATE:GLUTAMATE AMINOTRANSFERASE"/>
    <property type="match status" value="1"/>
</dbReference>
<dbReference type="RefSeq" id="WP_048640269.1">
    <property type="nucleotide sequence ID" value="NZ_CAXBGM010000209.1"/>
</dbReference>
<dbReference type="OrthoDB" id="9804264at2"/>
<dbReference type="InterPro" id="IPR000653">
    <property type="entry name" value="DegT/StrS_aminotransferase"/>
</dbReference>
<sequence>MKENYPIKFLDLKAINQAFEPELTKTLIEISQSGQYVNGEISAKFEKNFATYTGTEHCISLGNGTNALELILRAYLFMGILEKGDEILVPANTFFATFLAISNQGFVPVPVEPDPTTFNICAKRIEQKITGKSRALLLVHLFGRNAFNEEIEQLVDKHQLKLIEDNAQGVGCVFNGKKTGSLGHVAAHSFYPTKNLAALGDAGAVTTDDPELASTIRALGNYGGKEKYVFEYLGTHSKMDEIQAGILNVKLPCLDKNNRYRIEIANAYLKEIDSIHLTLPKAVEQNQALSHTWHLFTILVPEREKLIKHLFEMGIETAIHYPIPPHLQPVYGQMDFGKLPITEKIHREILSIPLNPVLNKKEVKTIIESINNWDGK</sequence>
<evidence type="ECO:0000256" key="1">
    <source>
        <dbReference type="ARBA" id="ARBA00022898"/>
    </source>
</evidence>
<dbReference type="PATRIC" id="fig|320787.5.peg.308"/>
<dbReference type="InterPro" id="IPR015422">
    <property type="entry name" value="PyrdxlP-dep_Trfase_small"/>
</dbReference>
<dbReference type="GO" id="GO:0008483">
    <property type="term" value="F:transaminase activity"/>
    <property type="evidence" value="ECO:0007669"/>
    <property type="project" value="UniProtKB-KW"/>
</dbReference>
<keyword evidence="1 4" id="KW-0663">Pyridoxal phosphate</keyword>
<evidence type="ECO:0000256" key="2">
    <source>
        <dbReference type="ARBA" id="ARBA00037999"/>
    </source>
</evidence>
<evidence type="ECO:0000256" key="5">
    <source>
        <dbReference type="RuleBase" id="RU004508"/>
    </source>
</evidence>
<keyword evidence="6" id="KW-0808">Transferase</keyword>
<evidence type="ECO:0000313" key="7">
    <source>
        <dbReference type="Proteomes" id="UP000036520"/>
    </source>
</evidence>
<accession>A0A0H4PNC8</accession>
<dbReference type="SUPFAM" id="SSF53383">
    <property type="entry name" value="PLP-dependent transferases"/>
    <property type="match status" value="1"/>
</dbReference>
<dbReference type="Proteomes" id="UP000036520">
    <property type="component" value="Chromosome"/>
</dbReference>
<dbReference type="Pfam" id="PF01041">
    <property type="entry name" value="DegT_DnrJ_EryC1"/>
    <property type="match status" value="1"/>
</dbReference>
<dbReference type="AlphaFoldDB" id="A0A0H4PNC8"/>
<keyword evidence="7" id="KW-1185">Reference proteome</keyword>
<keyword evidence="6" id="KW-0032">Aminotransferase</keyword>
<gene>
    <name evidence="6" type="ORF">CA2015_0281</name>
</gene>
<name>A0A0H4PNC8_9BACT</name>
<organism evidence="6 7">
    <name type="scientific">Cyclobacterium amurskyense</name>
    <dbReference type="NCBI Taxonomy" id="320787"/>
    <lineage>
        <taxon>Bacteria</taxon>
        <taxon>Pseudomonadati</taxon>
        <taxon>Bacteroidota</taxon>
        <taxon>Cytophagia</taxon>
        <taxon>Cytophagales</taxon>
        <taxon>Cyclobacteriaceae</taxon>
        <taxon>Cyclobacterium</taxon>
    </lineage>
</organism>
<dbReference type="PANTHER" id="PTHR30244">
    <property type="entry name" value="TRANSAMINASE"/>
    <property type="match status" value="1"/>
</dbReference>
<proteinExistence type="inferred from homology"/>
<feature type="modified residue" description="N6-(pyridoxal phosphate)lysine" evidence="4">
    <location>
        <position position="194"/>
    </location>
</feature>
<dbReference type="PIRSF" id="PIRSF000390">
    <property type="entry name" value="PLP_StrS"/>
    <property type="match status" value="1"/>
</dbReference>
<reference evidence="6 7" key="1">
    <citation type="submission" date="2015-07" db="EMBL/GenBank/DDBJ databases">
        <authorList>
            <person name="Kim K.M."/>
        </authorList>
    </citation>
    <scope>NUCLEOTIDE SEQUENCE [LARGE SCALE GENOMIC DNA]</scope>
    <source>
        <strain evidence="6 7">KCTC 12363</strain>
    </source>
</reference>
<comment type="similarity">
    <text evidence="2 5">Belongs to the DegT/DnrJ/EryC1 family.</text>
</comment>
<feature type="active site" description="Proton acceptor" evidence="3">
    <location>
        <position position="194"/>
    </location>
</feature>
<dbReference type="CDD" id="cd00616">
    <property type="entry name" value="AHBA_syn"/>
    <property type="match status" value="1"/>
</dbReference>